<evidence type="ECO:0000313" key="3">
    <source>
        <dbReference type="EnsemblMetazoa" id="CPIJ000356-PA"/>
    </source>
</evidence>
<dbReference type="InParanoid" id="B0VZZ2"/>
<evidence type="ECO:0000313" key="4">
    <source>
        <dbReference type="Proteomes" id="UP000002320"/>
    </source>
</evidence>
<reference evidence="3" key="2">
    <citation type="submission" date="2020-05" db="UniProtKB">
        <authorList>
            <consortium name="EnsemblMetazoa"/>
        </authorList>
    </citation>
    <scope>IDENTIFICATION</scope>
    <source>
        <strain evidence="3">JHB</strain>
    </source>
</reference>
<organism>
    <name type="scientific">Culex quinquefasciatus</name>
    <name type="common">Southern house mosquito</name>
    <name type="synonym">Culex pungens</name>
    <dbReference type="NCBI Taxonomy" id="7176"/>
    <lineage>
        <taxon>Eukaryota</taxon>
        <taxon>Metazoa</taxon>
        <taxon>Ecdysozoa</taxon>
        <taxon>Arthropoda</taxon>
        <taxon>Hexapoda</taxon>
        <taxon>Insecta</taxon>
        <taxon>Pterygota</taxon>
        <taxon>Neoptera</taxon>
        <taxon>Endopterygota</taxon>
        <taxon>Diptera</taxon>
        <taxon>Nematocera</taxon>
        <taxon>Culicoidea</taxon>
        <taxon>Culicidae</taxon>
        <taxon>Culicinae</taxon>
        <taxon>Culicini</taxon>
        <taxon>Culex</taxon>
        <taxon>Culex</taxon>
    </lineage>
</organism>
<evidence type="ECO:0000256" key="1">
    <source>
        <dbReference type="SAM" id="MobiDB-lite"/>
    </source>
</evidence>
<gene>
    <name evidence="3" type="primary">6031184</name>
    <name evidence="2" type="ORF">CpipJ_CPIJ000356</name>
</gene>
<dbReference type="EMBL" id="DS231816">
    <property type="protein sequence ID" value="EDS37564.1"/>
    <property type="molecule type" value="Genomic_DNA"/>
</dbReference>
<evidence type="ECO:0000313" key="2">
    <source>
        <dbReference type="EMBL" id="EDS37564.1"/>
    </source>
</evidence>
<accession>B0VZZ2</accession>
<sequence length="202" mass="22557">MSPSLSSDLTTHKSTNELDRPQPRTGLHHTHTTLPWLHFFLVHRCLELQQRSTMHLYLRSSDVGWSGVCMCMLTTNCVAPQGSVPGVQPESGSCQTETGQLSKSAGQLLPRTVISIGTMLYVRMYLCEKRLLERVWPSPSSFCAQRMQPAHTSPGAPLLRFFDATRAREESSSADRKKNFNMCNAMQTSPSAEPFCDTHSVQ</sequence>
<feature type="region of interest" description="Disordered" evidence="1">
    <location>
        <begin position="1"/>
        <end position="26"/>
    </location>
</feature>
<feature type="compositionally biased region" description="Basic and acidic residues" evidence="1">
    <location>
        <begin position="10"/>
        <end position="22"/>
    </location>
</feature>
<reference evidence="2" key="1">
    <citation type="submission" date="2007-03" db="EMBL/GenBank/DDBJ databases">
        <title>Annotation of Culex pipiens quinquefasciatus.</title>
        <authorList>
            <consortium name="The Broad Institute Genome Sequencing Platform"/>
            <person name="Atkinson P.W."/>
            <person name="Hemingway J."/>
            <person name="Christensen B.M."/>
            <person name="Higgs S."/>
            <person name="Kodira C."/>
            <person name="Hannick L."/>
            <person name="Megy K."/>
            <person name="O'Leary S."/>
            <person name="Pearson M."/>
            <person name="Haas B.J."/>
            <person name="Mauceli E."/>
            <person name="Wortman J.R."/>
            <person name="Lee N.H."/>
            <person name="Guigo R."/>
            <person name="Stanke M."/>
            <person name="Alvarado L."/>
            <person name="Amedeo P."/>
            <person name="Antoine C.H."/>
            <person name="Arensburger P."/>
            <person name="Bidwell S.L."/>
            <person name="Crawford M."/>
            <person name="Camaro F."/>
            <person name="Devon K."/>
            <person name="Engels R."/>
            <person name="Hammond M."/>
            <person name="Howarth C."/>
            <person name="Koehrsen M."/>
            <person name="Lawson D."/>
            <person name="Montgomery P."/>
            <person name="Nene V."/>
            <person name="Nusbaum C."/>
            <person name="Puiu D."/>
            <person name="Romero-Severson J."/>
            <person name="Severson D.W."/>
            <person name="Shumway M."/>
            <person name="Sisk P."/>
            <person name="Stolte C."/>
            <person name="Zeng Q."/>
            <person name="Eisenstadt E."/>
            <person name="Fraser-Liggett C."/>
            <person name="Strausberg R."/>
            <person name="Galagan J."/>
            <person name="Birren B."/>
            <person name="Collins F.H."/>
        </authorList>
    </citation>
    <scope>NUCLEOTIDE SEQUENCE [LARGE SCALE GENOMIC DNA]</scope>
    <source>
        <strain evidence="2">JHB</strain>
    </source>
</reference>
<dbReference type="HOGENOM" id="CLU_1355839_0_0_1"/>
<protein>
    <submittedName>
        <fullName evidence="2 3">Uncharacterized protein</fullName>
    </submittedName>
</protein>
<dbReference type="AlphaFoldDB" id="B0VZZ2"/>
<proteinExistence type="predicted"/>
<name>B0VZZ2_CULQU</name>
<dbReference type="VEuPathDB" id="VectorBase:CPIJ000356"/>
<dbReference type="KEGG" id="cqu:CpipJ_CPIJ000356"/>
<dbReference type="Proteomes" id="UP000002320">
    <property type="component" value="Unassembled WGS sequence"/>
</dbReference>
<keyword evidence="4" id="KW-1185">Reference proteome</keyword>
<dbReference type="EnsemblMetazoa" id="CPIJ000356-RA">
    <property type="protein sequence ID" value="CPIJ000356-PA"/>
    <property type="gene ID" value="CPIJ000356"/>
</dbReference>